<gene>
    <name evidence="2" type="ORF">MIZ03_1774</name>
</gene>
<feature type="transmembrane region" description="Helical" evidence="1">
    <location>
        <begin position="222"/>
        <end position="242"/>
    </location>
</feature>
<keyword evidence="1" id="KW-1133">Transmembrane helix</keyword>
<feature type="transmembrane region" description="Helical" evidence="1">
    <location>
        <begin position="183"/>
        <end position="201"/>
    </location>
</feature>
<reference evidence="2 3" key="1">
    <citation type="journal article" date="2021" name="Microbiol. Spectr.">
        <title>A Single Bacterium Capable of Oxidation and Reduction of Iron at Circumneutral pH.</title>
        <authorList>
            <person name="Kato S."/>
            <person name="Ohkuma M."/>
        </authorList>
    </citation>
    <scope>NUCLEOTIDE SEQUENCE [LARGE SCALE GENOMIC DNA]</scope>
    <source>
        <strain evidence="2 3">MIZ03</strain>
    </source>
</reference>
<dbReference type="RefSeq" id="WP_223911056.1">
    <property type="nucleotide sequence ID" value="NZ_AP024238.1"/>
</dbReference>
<evidence type="ECO:0008006" key="4">
    <source>
        <dbReference type="Google" id="ProtNLM"/>
    </source>
</evidence>
<feature type="transmembrane region" description="Helical" evidence="1">
    <location>
        <begin position="87"/>
        <end position="108"/>
    </location>
</feature>
<keyword evidence="3" id="KW-1185">Reference proteome</keyword>
<keyword evidence="1" id="KW-0812">Transmembrane</keyword>
<sequence>MPRWRWHHLLLAPHRLAFFMGAVMLGTTALWWMVLLLAHALHLRLSPVVPATLIHALLMSLTYMPLFFCGFLYTAGPKWLKLPAVSARSLLPALVTLMIGWAVAWIGMHWQLQMAALGMGLVALGWTSLTLRFARMVWCSRVSDKTHTTLASVACLIGAGVMFGLAVSLALNSTPLLRTGIQMGIWWFLAPVFVVASHRMVPFFSASLIEILDAWWPNWVQIVMLGTLLFEGLVSVVDLWWWPLPQVLRWLEVLVEAPLALLVLGLALRWGCIQSLKIRLLAMLHGGFVWLGMALALNAISHGLMASSGDTVSLGLAPLHAMTMGYLGCTMFAMVTRISSGHGGRKESADNMVWWLYWVLQAAAILRVSAAMVDVFSQSLMLAAIVAWCVVMVGWAVRYGDWFGTPRPDGRDG</sequence>
<feature type="transmembrane region" description="Helical" evidence="1">
    <location>
        <begin position="379"/>
        <end position="397"/>
    </location>
</feature>
<dbReference type="EMBL" id="AP024238">
    <property type="protein sequence ID" value="BCO26888.1"/>
    <property type="molecule type" value="Genomic_DNA"/>
</dbReference>
<protein>
    <recommendedName>
        <fullName evidence="4">NnrS family protein</fullName>
    </recommendedName>
</protein>
<feature type="transmembrane region" description="Helical" evidence="1">
    <location>
        <begin position="114"/>
        <end position="138"/>
    </location>
</feature>
<feature type="transmembrane region" description="Helical" evidence="1">
    <location>
        <begin position="280"/>
        <end position="300"/>
    </location>
</feature>
<evidence type="ECO:0000313" key="3">
    <source>
        <dbReference type="Proteomes" id="UP000824366"/>
    </source>
</evidence>
<keyword evidence="1" id="KW-0472">Membrane</keyword>
<organism evidence="2 3">
    <name type="scientific">Rhodoferax lithotrophicus</name>
    <dbReference type="NCBI Taxonomy" id="2798804"/>
    <lineage>
        <taxon>Bacteria</taxon>
        <taxon>Pseudomonadati</taxon>
        <taxon>Pseudomonadota</taxon>
        <taxon>Betaproteobacteria</taxon>
        <taxon>Burkholderiales</taxon>
        <taxon>Comamonadaceae</taxon>
        <taxon>Rhodoferax</taxon>
    </lineage>
</organism>
<feature type="transmembrane region" description="Helical" evidence="1">
    <location>
        <begin position="16"/>
        <end position="41"/>
    </location>
</feature>
<feature type="transmembrane region" description="Helical" evidence="1">
    <location>
        <begin position="150"/>
        <end position="171"/>
    </location>
</feature>
<dbReference type="InterPro" id="IPR010266">
    <property type="entry name" value="NnrS"/>
</dbReference>
<dbReference type="Proteomes" id="UP000824366">
    <property type="component" value="Chromosome"/>
</dbReference>
<feature type="transmembrane region" description="Helical" evidence="1">
    <location>
        <begin position="53"/>
        <end position="75"/>
    </location>
</feature>
<feature type="transmembrane region" description="Helical" evidence="1">
    <location>
        <begin position="355"/>
        <end position="373"/>
    </location>
</feature>
<dbReference type="Pfam" id="PF05940">
    <property type="entry name" value="NnrS"/>
    <property type="match status" value="1"/>
</dbReference>
<feature type="transmembrane region" description="Helical" evidence="1">
    <location>
        <begin position="248"/>
        <end position="268"/>
    </location>
</feature>
<evidence type="ECO:0000313" key="2">
    <source>
        <dbReference type="EMBL" id="BCO26888.1"/>
    </source>
</evidence>
<proteinExistence type="predicted"/>
<name>A0ABM7MKZ3_9BURK</name>
<feature type="transmembrane region" description="Helical" evidence="1">
    <location>
        <begin position="312"/>
        <end position="335"/>
    </location>
</feature>
<accession>A0ABM7MKZ3</accession>
<evidence type="ECO:0000256" key="1">
    <source>
        <dbReference type="SAM" id="Phobius"/>
    </source>
</evidence>